<accession>A0A0F9D373</accession>
<gene>
    <name evidence="1" type="ORF">LCGC14_2538050</name>
</gene>
<dbReference type="AlphaFoldDB" id="A0A0F9D373"/>
<dbReference type="EMBL" id="LAZR01041352">
    <property type="protein sequence ID" value="KKL12211.1"/>
    <property type="molecule type" value="Genomic_DNA"/>
</dbReference>
<sequence>MFTKEELEELIWKMSMVKIAKKHEDINGIKISKIIY</sequence>
<name>A0A0F9D373_9ZZZZ</name>
<organism evidence="1">
    <name type="scientific">marine sediment metagenome</name>
    <dbReference type="NCBI Taxonomy" id="412755"/>
    <lineage>
        <taxon>unclassified sequences</taxon>
        <taxon>metagenomes</taxon>
        <taxon>ecological metagenomes</taxon>
    </lineage>
</organism>
<proteinExistence type="predicted"/>
<protein>
    <submittedName>
        <fullName evidence="1">Uncharacterized protein</fullName>
    </submittedName>
</protein>
<comment type="caution">
    <text evidence="1">The sequence shown here is derived from an EMBL/GenBank/DDBJ whole genome shotgun (WGS) entry which is preliminary data.</text>
</comment>
<reference evidence="1" key="1">
    <citation type="journal article" date="2015" name="Nature">
        <title>Complex archaea that bridge the gap between prokaryotes and eukaryotes.</title>
        <authorList>
            <person name="Spang A."/>
            <person name="Saw J.H."/>
            <person name="Jorgensen S.L."/>
            <person name="Zaremba-Niedzwiedzka K."/>
            <person name="Martijn J."/>
            <person name="Lind A.E."/>
            <person name="van Eijk R."/>
            <person name="Schleper C."/>
            <person name="Guy L."/>
            <person name="Ettema T.J."/>
        </authorList>
    </citation>
    <scope>NUCLEOTIDE SEQUENCE</scope>
</reference>
<evidence type="ECO:0000313" key="1">
    <source>
        <dbReference type="EMBL" id="KKL12211.1"/>
    </source>
</evidence>